<evidence type="ECO:0000313" key="2">
    <source>
        <dbReference type="EMBL" id="MFC5133506.1"/>
    </source>
</evidence>
<reference evidence="2 3" key="1">
    <citation type="journal article" date="2019" name="Int. J. Syst. Evol. Microbiol.">
        <title>The Global Catalogue of Microorganisms (GCM) 10K type strain sequencing project: providing services to taxonomists for standard genome sequencing and annotation.</title>
        <authorList>
            <consortium name="The Broad Institute Genomics Platform"/>
            <consortium name="The Broad Institute Genome Sequencing Center for Infectious Disease"/>
            <person name="Wu L."/>
            <person name="Ma J."/>
        </authorList>
    </citation>
    <scope>NUCLEOTIDE SEQUENCE [LARGE SCALE GENOMIC DNA]</scope>
    <source>
        <strain evidence="2 3">CGMCC 1.16026</strain>
    </source>
</reference>
<keyword evidence="3" id="KW-1185">Reference proteome</keyword>
<sequence length="110" mass="12007">MSENTITIKNSSIGNTIIYEGSTVIDNRTFVAVQLNETDQTETPSETAKKDRVPPSEMQEPSGEEVSARDIIDIPSTVVDDGNPDQPDQADLPVPADEKEDSDVLEVFDL</sequence>
<feature type="compositionally biased region" description="Polar residues" evidence="1">
    <location>
        <begin position="36"/>
        <end position="46"/>
    </location>
</feature>
<organism evidence="2 3">
    <name type="scientific">Halorubrum glutamatedens</name>
    <dbReference type="NCBI Taxonomy" id="2707018"/>
    <lineage>
        <taxon>Archaea</taxon>
        <taxon>Methanobacteriati</taxon>
        <taxon>Methanobacteriota</taxon>
        <taxon>Stenosarchaea group</taxon>
        <taxon>Halobacteria</taxon>
        <taxon>Halobacteriales</taxon>
        <taxon>Haloferacaceae</taxon>
        <taxon>Halorubrum</taxon>
    </lineage>
</organism>
<accession>A0ABD5QNB7</accession>
<protein>
    <submittedName>
        <fullName evidence="2">Uncharacterized protein</fullName>
    </submittedName>
</protein>
<evidence type="ECO:0000313" key="3">
    <source>
        <dbReference type="Proteomes" id="UP001596145"/>
    </source>
</evidence>
<comment type="caution">
    <text evidence="2">The sequence shown here is derived from an EMBL/GenBank/DDBJ whole genome shotgun (WGS) entry which is preliminary data.</text>
</comment>
<gene>
    <name evidence="2" type="ORF">ACFPJA_02020</name>
</gene>
<dbReference type="RefSeq" id="WP_122103836.1">
    <property type="nucleotide sequence ID" value="NZ_JBHSKV010000001.1"/>
</dbReference>
<feature type="compositionally biased region" description="Acidic residues" evidence="1">
    <location>
        <begin position="98"/>
        <end position="110"/>
    </location>
</feature>
<evidence type="ECO:0000256" key="1">
    <source>
        <dbReference type="SAM" id="MobiDB-lite"/>
    </source>
</evidence>
<dbReference type="Proteomes" id="UP001596145">
    <property type="component" value="Unassembled WGS sequence"/>
</dbReference>
<feature type="region of interest" description="Disordered" evidence="1">
    <location>
        <begin position="36"/>
        <end position="110"/>
    </location>
</feature>
<dbReference type="AlphaFoldDB" id="A0ABD5QNB7"/>
<name>A0ABD5QNB7_9EURY</name>
<proteinExistence type="predicted"/>
<dbReference type="EMBL" id="JBHSKV010000001">
    <property type="protein sequence ID" value="MFC5133506.1"/>
    <property type="molecule type" value="Genomic_DNA"/>
</dbReference>